<protein>
    <submittedName>
        <fullName evidence="3">IS21 family transposase</fullName>
    </submittedName>
</protein>
<dbReference type="Pfam" id="PF22483">
    <property type="entry name" value="Mu-transpos_C_2"/>
    <property type="match status" value="1"/>
</dbReference>
<dbReference type="Gene3D" id="1.10.10.60">
    <property type="entry name" value="Homeodomain-like"/>
    <property type="match status" value="1"/>
</dbReference>
<dbReference type="NCBIfam" id="NF033546">
    <property type="entry name" value="transpos_IS21"/>
    <property type="match status" value="1"/>
</dbReference>
<feature type="domain" description="Integrase catalytic" evidence="2">
    <location>
        <begin position="135"/>
        <end position="307"/>
    </location>
</feature>
<sequence length="476" mass="57034">MYFREGKSQREISRILGINRKTVGKYVKEYEEAFEEYKNQDGINEEIIEKIAGKPKYDTSNRKPRKVTEELMLRIQELVEANETKRKKGLRKQIMPVSQMYEIIRNEGYEISSGTIYNLVRKISSKKSKEAYIKQRYIPGDIVEFDWGEIKLEINGVMKNIQAAVFTFAYSNYRYAYLYQKQNMESFIDSHVKFFDHIGGVNKIIVYDNMKVAIKKFVGRNKREITDDLMKLSTYYNFDIRFCNVRKPNEKGHVEKSVNVIKQRVFSIKYEFDTLEKANEFLELRLRYINENMKNPNTPAEEFKKEKEYLFKKPPKYEYSIIKEVYVDKYSTITVNNCRYSVPVEYTDKWLKVKLYPEKIVIYDEKPIAIHKRIYGINKWSINIEHYINTLKRKPGALHNSLAMHQAPQEIKDIYNRYFITNPRDFIMLLEYMHKNKIDLNEIKSGLPPGYWRINKENSFFHTNNKIIKFNRFNFV</sequence>
<comment type="similarity">
    <text evidence="1">Belongs to the transposase IS21/IS408/IS1162 family.</text>
</comment>
<dbReference type="PANTHER" id="PTHR35004">
    <property type="entry name" value="TRANSPOSASE RV3428C-RELATED"/>
    <property type="match status" value="1"/>
</dbReference>
<name>A0ABY8PPV1_9BACT</name>
<dbReference type="InterPro" id="IPR001584">
    <property type="entry name" value="Integrase_cat-core"/>
</dbReference>
<dbReference type="SUPFAM" id="SSF53098">
    <property type="entry name" value="Ribonuclease H-like"/>
    <property type="match status" value="1"/>
</dbReference>
<dbReference type="Proteomes" id="UP001232493">
    <property type="component" value="Chromosome"/>
</dbReference>
<dbReference type="PANTHER" id="PTHR35004:SF7">
    <property type="entry name" value="INTEGRASE PROTEIN"/>
    <property type="match status" value="1"/>
</dbReference>
<dbReference type="InterPro" id="IPR012337">
    <property type="entry name" value="RNaseH-like_sf"/>
</dbReference>
<dbReference type="InterPro" id="IPR036397">
    <property type="entry name" value="RNaseH_sf"/>
</dbReference>
<evidence type="ECO:0000313" key="3">
    <source>
        <dbReference type="EMBL" id="WGS64663.1"/>
    </source>
</evidence>
<gene>
    <name evidence="3" type="primary">istA</name>
    <name evidence="3" type="ORF">JRV97_09895</name>
</gene>
<evidence type="ECO:0000259" key="2">
    <source>
        <dbReference type="PROSITE" id="PS50994"/>
    </source>
</evidence>
<dbReference type="EMBL" id="CP069362">
    <property type="protein sequence ID" value="WGS64663.1"/>
    <property type="molecule type" value="Genomic_DNA"/>
</dbReference>
<keyword evidence="4" id="KW-1185">Reference proteome</keyword>
<evidence type="ECO:0000256" key="1">
    <source>
        <dbReference type="ARBA" id="ARBA00009277"/>
    </source>
</evidence>
<dbReference type="PROSITE" id="PS50994">
    <property type="entry name" value="INTEGRASE"/>
    <property type="match status" value="1"/>
</dbReference>
<accession>A0ABY8PPV1</accession>
<dbReference type="InterPro" id="IPR054353">
    <property type="entry name" value="IstA-like_C"/>
</dbReference>
<organism evidence="3 4">
    <name type="scientific">Marinitoga aeolica</name>
    <dbReference type="NCBI Taxonomy" id="2809031"/>
    <lineage>
        <taxon>Bacteria</taxon>
        <taxon>Thermotogati</taxon>
        <taxon>Thermotogota</taxon>
        <taxon>Thermotogae</taxon>
        <taxon>Petrotogales</taxon>
        <taxon>Petrotogaceae</taxon>
        <taxon>Marinitoga</taxon>
    </lineage>
</organism>
<proteinExistence type="inferred from homology"/>
<dbReference type="Gene3D" id="3.30.420.10">
    <property type="entry name" value="Ribonuclease H-like superfamily/Ribonuclease H"/>
    <property type="match status" value="1"/>
</dbReference>
<evidence type="ECO:0000313" key="4">
    <source>
        <dbReference type="Proteomes" id="UP001232493"/>
    </source>
</evidence>
<reference evidence="3 4" key="1">
    <citation type="submission" date="2021-02" db="EMBL/GenBank/DDBJ databases">
        <title>Characterization of Marinitoga sp. nov. str. BP5-C20A.</title>
        <authorList>
            <person name="Erauso G."/>
            <person name="Postec A."/>
        </authorList>
    </citation>
    <scope>NUCLEOTIDE SEQUENCE [LARGE SCALE GENOMIC DNA]</scope>
    <source>
        <strain evidence="3 4">BP5-C20A</strain>
    </source>
</reference>